<keyword evidence="2" id="KW-1185">Reference proteome</keyword>
<dbReference type="PANTHER" id="PTHR43434:SF20">
    <property type="entry name" value="5'-NUCLEOTIDASE"/>
    <property type="match status" value="1"/>
</dbReference>
<dbReference type="HOGENOM" id="CLU_045011_19_4_11"/>
<name>A0A077HLN2_9CORY</name>
<dbReference type="PANTHER" id="PTHR43434">
    <property type="entry name" value="PHOSPHOGLYCOLATE PHOSPHATASE"/>
    <property type="match status" value="1"/>
</dbReference>
<dbReference type="Gene3D" id="1.10.150.240">
    <property type="entry name" value="Putative phosphatase, domain 2"/>
    <property type="match status" value="1"/>
</dbReference>
<evidence type="ECO:0000313" key="2">
    <source>
        <dbReference type="Proteomes" id="UP000028939"/>
    </source>
</evidence>
<dbReference type="SUPFAM" id="SSF56784">
    <property type="entry name" value="HAD-like"/>
    <property type="match status" value="1"/>
</dbReference>
<reference evidence="1 2" key="1">
    <citation type="submission" date="2014-08" db="EMBL/GenBank/DDBJ databases">
        <title>Complete genome sequence of Corynebacterium ureicelerivorans DSM 45051, a lipophilic and urea-splitting isolate from a blood culture of a septicaemia patient.</title>
        <authorList>
            <person name="Tippelt A."/>
            <person name="Albersmeier A."/>
            <person name="Brinkrolf K."/>
            <person name="Ruckert C."/>
            <person name="Tauch A."/>
        </authorList>
    </citation>
    <scope>NUCLEOTIDE SEQUENCE [LARGE SCALE GENOMIC DNA]</scope>
    <source>
        <strain evidence="1 2">IMMIB RIV-2301</strain>
    </source>
</reference>
<sequence length="216" mass="23963">MEQWAGVNATLLFDVDGTLIDSFPGIRQGFLIGLEAVGWDVPDEEFIRRIPGPPMPETMRSLGMNEAQVERAMRAYSGYMSDEGWQRFEVFDGMDDLVARLAGEGYRVCTATSKSERFARAALERAGMLEHVDFLGAASNDGTRAKKVDVIRYVLDQAAPQRPLMIGDRLHDFEGAAAFNIPSVAVTWGYGASEEWDLADYVAGDAAELERIIREF</sequence>
<dbReference type="EMBL" id="CP009215">
    <property type="protein sequence ID" value="AIL97291.1"/>
    <property type="molecule type" value="Genomic_DNA"/>
</dbReference>
<protein>
    <submittedName>
        <fullName evidence="1">HAD family hydrolase</fullName>
    </submittedName>
</protein>
<dbReference type="InterPro" id="IPR041492">
    <property type="entry name" value="HAD_2"/>
</dbReference>
<gene>
    <name evidence="1" type="ORF">CUREI_08255</name>
</gene>
<dbReference type="KEGG" id="cuv:CUREI_08255"/>
<dbReference type="GO" id="GO:0005829">
    <property type="term" value="C:cytosol"/>
    <property type="evidence" value="ECO:0007669"/>
    <property type="project" value="TreeGrafter"/>
</dbReference>
<dbReference type="InterPro" id="IPR023198">
    <property type="entry name" value="PGP-like_dom2"/>
</dbReference>
<dbReference type="Gene3D" id="3.40.50.1000">
    <property type="entry name" value="HAD superfamily/HAD-like"/>
    <property type="match status" value="1"/>
</dbReference>
<dbReference type="NCBIfam" id="TIGR01549">
    <property type="entry name" value="HAD-SF-IA-v1"/>
    <property type="match status" value="1"/>
</dbReference>
<dbReference type="Pfam" id="PF13419">
    <property type="entry name" value="HAD_2"/>
    <property type="match status" value="1"/>
</dbReference>
<dbReference type="GO" id="GO:0004713">
    <property type="term" value="F:protein tyrosine kinase activity"/>
    <property type="evidence" value="ECO:0007669"/>
    <property type="project" value="TreeGrafter"/>
</dbReference>
<proteinExistence type="predicted"/>
<dbReference type="InterPro" id="IPR023214">
    <property type="entry name" value="HAD_sf"/>
</dbReference>
<dbReference type="AlphaFoldDB" id="A0A077HLN2"/>
<dbReference type="InterPro" id="IPR036412">
    <property type="entry name" value="HAD-like_sf"/>
</dbReference>
<dbReference type="InterPro" id="IPR050155">
    <property type="entry name" value="HAD-like_hydrolase_sf"/>
</dbReference>
<dbReference type="InterPro" id="IPR006439">
    <property type="entry name" value="HAD-SF_hydro_IA"/>
</dbReference>
<dbReference type="STRING" id="401472.CUREI_08255"/>
<dbReference type="GO" id="GO:0016787">
    <property type="term" value="F:hydrolase activity"/>
    <property type="evidence" value="ECO:0007669"/>
    <property type="project" value="UniProtKB-KW"/>
</dbReference>
<dbReference type="Proteomes" id="UP000028939">
    <property type="component" value="Chromosome"/>
</dbReference>
<accession>A0A077HLN2</accession>
<organism evidence="1 2">
    <name type="scientific">Corynebacterium ureicelerivorans</name>
    <dbReference type="NCBI Taxonomy" id="401472"/>
    <lineage>
        <taxon>Bacteria</taxon>
        <taxon>Bacillati</taxon>
        <taxon>Actinomycetota</taxon>
        <taxon>Actinomycetes</taxon>
        <taxon>Mycobacteriales</taxon>
        <taxon>Corynebacteriaceae</taxon>
        <taxon>Corynebacterium</taxon>
    </lineage>
</organism>
<keyword evidence="1" id="KW-0378">Hydrolase</keyword>
<evidence type="ECO:0000313" key="1">
    <source>
        <dbReference type="EMBL" id="AIL97291.1"/>
    </source>
</evidence>